<accession>A0A3N2C147</accession>
<gene>
    <name evidence="4" type="ORF">EDD42_1281</name>
</gene>
<sequence>MTAEPRFTSSLHANARFVAQRLLLKPLVWSLTRVTVTGRERLSGVTGPYIVVANHQSHLDAPLVVGAMPRRLSRYLAAGVAADYFFDVPARRIFAALFFNAFPVDRSGDRKRAGVSRELLESGVPILIFPEGGRSRTGELGRFKPGAAALATRQGIPCLPVAVLGTHSAMPKGRNWPVPGRPPVRVVFGQPIHPQPNETPVQLMDRVVAEIVALRASVEPGAHVSIDTPRKEAG</sequence>
<dbReference type="InterPro" id="IPR002123">
    <property type="entry name" value="Plipid/glycerol_acylTrfase"/>
</dbReference>
<dbReference type="PANTHER" id="PTHR10434">
    <property type="entry name" value="1-ACYL-SN-GLYCEROL-3-PHOSPHATE ACYLTRANSFERASE"/>
    <property type="match status" value="1"/>
</dbReference>
<dbReference type="GO" id="GO:0006654">
    <property type="term" value="P:phosphatidic acid biosynthetic process"/>
    <property type="evidence" value="ECO:0007669"/>
    <property type="project" value="TreeGrafter"/>
</dbReference>
<evidence type="ECO:0000259" key="3">
    <source>
        <dbReference type="SMART" id="SM00563"/>
    </source>
</evidence>
<feature type="domain" description="Phospholipid/glycerol acyltransferase" evidence="3">
    <location>
        <begin position="49"/>
        <end position="166"/>
    </location>
</feature>
<dbReference type="RefSeq" id="WP_079705454.1">
    <property type="nucleotide sequence ID" value="NZ_FXAP01000001.1"/>
</dbReference>
<evidence type="ECO:0000313" key="5">
    <source>
        <dbReference type="Proteomes" id="UP000266915"/>
    </source>
</evidence>
<comment type="caution">
    <text evidence="4">The sequence shown here is derived from an EMBL/GenBank/DDBJ whole genome shotgun (WGS) entry which is preliminary data.</text>
</comment>
<evidence type="ECO:0000256" key="1">
    <source>
        <dbReference type="ARBA" id="ARBA00022679"/>
    </source>
</evidence>
<dbReference type="SMART" id="SM00563">
    <property type="entry name" value="PlsC"/>
    <property type="match status" value="1"/>
</dbReference>
<dbReference type="Pfam" id="PF01553">
    <property type="entry name" value="Acyltransferase"/>
    <property type="match status" value="1"/>
</dbReference>
<reference evidence="4 5" key="1">
    <citation type="submission" date="2018-11" db="EMBL/GenBank/DDBJ databases">
        <title>Sequencing the genomes of 1000 actinobacteria strains.</title>
        <authorList>
            <person name="Klenk H.-P."/>
        </authorList>
    </citation>
    <scope>NUCLEOTIDE SEQUENCE [LARGE SCALE GENOMIC DNA]</scope>
    <source>
        <strain evidence="4 5">DSM 14012</strain>
    </source>
</reference>
<evidence type="ECO:0000313" key="4">
    <source>
        <dbReference type="EMBL" id="ROR81227.1"/>
    </source>
</evidence>
<keyword evidence="1 4" id="KW-0808">Transferase</keyword>
<dbReference type="SUPFAM" id="SSF69593">
    <property type="entry name" value="Glycerol-3-phosphate (1)-acyltransferase"/>
    <property type="match status" value="1"/>
</dbReference>
<dbReference type="EMBL" id="RKHL01000001">
    <property type="protein sequence ID" value="ROR81227.1"/>
    <property type="molecule type" value="Genomic_DNA"/>
</dbReference>
<evidence type="ECO:0000256" key="2">
    <source>
        <dbReference type="ARBA" id="ARBA00023315"/>
    </source>
</evidence>
<organism evidence="4 5">
    <name type="scientific">Plantibacter flavus</name>
    <dbReference type="NCBI Taxonomy" id="150123"/>
    <lineage>
        <taxon>Bacteria</taxon>
        <taxon>Bacillati</taxon>
        <taxon>Actinomycetota</taxon>
        <taxon>Actinomycetes</taxon>
        <taxon>Micrococcales</taxon>
        <taxon>Microbacteriaceae</taxon>
        <taxon>Plantibacter</taxon>
    </lineage>
</organism>
<dbReference type="Proteomes" id="UP000266915">
    <property type="component" value="Unassembled WGS sequence"/>
</dbReference>
<dbReference type="AlphaFoldDB" id="A0A3N2C147"/>
<keyword evidence="5" id="KW-1185">Reference proteome</keyword>
<dbReference type="CDD" id="cd07989">
    <property type="entry name" value="LPLAT_AGPAT-like"/>
    <property type="match status" value="1"/>
</dbReference>
<name>A0A3N2C147_9MICO</name>
<protein>
    <submittedName>
        <fullName evidence="4">1-acyl-sn-glycerol-3-phosphate acyltransferase</fullName>
    </submittedName>
</protein>
<keyword evidence="2 4" id="KW-0012">Acyltransferase</keyword>
<proteinExistence type="predicted"/>
<dbReference type="GO" id="GO:0003841">
    <property type="term" value="F:1-acylglycerol-3-phosphate O-acyltransferase activity"/>
    <property type="evidence" value="ECO:0007669"/>
    <property type="project" value="TreeGrafter"/>
</dbReference>
<dbReference type="PANTHER" id="PTHR10434:SF11">
    <property type="entry name" value="1-ACYL-SN-GLYCEROL-3-PHOSPHATE ACYLTRANSFERASE"/>
    <property type="match status" value="1"/>
</dbReference>